<keyword evidence="3" id="KW-0804">Transcription</keyword>
<dbReference type="PANTHER" id="PTHR30146:SF109">
    <property type="entry name" value="HTH-TYPE TRANSCRIPTIONAL REGULATOR GALS"/>
    <property type="match status" value="1"/>
</dbReference>
<dbReference type="SMART" id="SM00354">
    <property type="entry name" value="HTH_LACI"/>
    <property type="match status" value="1"/>
</dbReference>
<dbReference type="AlphaFoldDB" id="H1YEH6"/>
<organism evidence="5 6">
    <name type="scientific">Mucilaginibacter paludis DSM 18603</name>
    <dbReference type="NCBI Taxonomy" id="714943"/>
    <lineage>
        <taxon>Bacteria</taxon>
        <taxon>Pseudomonadati</taxon>
        <taxon>Bacteroidota</taxon>
        <taxon>Sphingobacteriia</taxon>
        <taxon>Sphingobacteriales</taxon>
        <taxon>Sphingobacteriaceae</taxon>
        <taxon>Mucilaginibacter</taxon>
    </lineage>
</organism>
<evidence type="ECO:0000256" key="2">
    <source>
        <dbReference type="ARBA" id="ARBA00023125"/>
    </source>
</evidence>
<accession>H1YEH6</accession>
<keyword evidence="2" id="KW-0238">DNA-binding</keyword>
<reference evidence="5" key="1">
    <citation type="submission" date="2011-09" db="EMBL/GenBank/DDBJ databases">
        <title>The permanent draft genome of Mucilaginibacter paludis DSM 18603.</title>
        <authorList>
            <consortium name="US DOE Joint Genome Institute (JGI-PGF)"/>
            <person name="Lucas S."/>
            <person name="Han J."/>
            <person name="Lapidus A."/>
            <person name="Bruce D."/>
            <person name="Goodwin L."/>
            <person name="Pitluck S."/>
            <person name="Peters L."/>
            <person name="Kyrpides N."/>
            <person name="Mavromatis K."/>
            <person name="Ivanova N."/>
            <person name="Mikhailova N."/>
            <person name="Held B."/>
            <person name="Detter J.C."/>
            <person name="Tapia R."/>
            <person name="Han C."/>
            <person name="Land M."/>
            <person name="Hauser L."/>
            <person name="Markowitz V."/>
            <person name="Cheng J.-F."/>
            <person name="Hugenholtz P."/>
            <person name="Woyke T."/>
            <person name="Wu D."/>
            <person name="Tindall B."/>
            <person name="Brambilla E."/>
            <person name="Klenk H.-P."/>
            <person name="Eisen J.A."/>
        </authorList>
    </citation>
    <scope>NUCLEOTIDE SEQUENCE [LARGE SCALE GENOMIC DNA]</scope>
    <source>
        <strain evidence="5">DSM 18603</strain>
    </source>
</reference>
<sequence length="354" mass="39486">MIPCTEYVSRGMKNKEITIYDIAKTLSISPATVSRGLRDHPAINRKTKKKILDMAKEMGYRSNTFASSLRLKRTNTIGVIVHRLDSYFVAMVLAGMEKVASELGYNLIISQSLESAAKEVTNANTMFNSRVDGLMVSLAYDTEDISHFDVFIDKGIPLLFFDRVFTHKNCPTVVIDNFKSAYQITTHLIEQGCKRIAHVTGDLKRNVYADRFKGYRKALEDGGLEYTDDLLIINYLNEHIGHDVDAAQQLLALKPMPDGVFITNDAFAAYCMRELKQAGIAIPQDIAIVGFNNDPISGLVDPNLTTINYPSYEMGEVAAKTLINHLKGESNMMLTDSIVLKSELIIRESSLKKG</sequence>
<dbReference type="Proteomes" id="UP000002774">
    <property type="component" value="Chromosome"/>
</dbReference>
<dbReference type="Gene3D" id="1.10.260.40">
    <property type="entry name" value="lambda repressor-like DNA-binding domains"/>
    <property type="match status" value="1"/>
</dbReference>
<dbReference type="Pfam" id="PF00356">
    <property type="entry name" value="LacI"/>
    <property type="match status" value="1"/>
</dbReference>
<dbReference type="HOGENOM" id="CLU_037628_6_0_10"/>
<dbReference type="InterPro" id="IPR028082">
    <property type="entry name" value="Peripla_BP_I"/>
</dbReference>
<dbReference type="InterPro" id="IPR046335">
    <property type="entry name" value="LacI/GalR-like_sensor"/>
</dbReference>
<dbReference type="InterPro" id="IPR010982">
    <property type="entry name" value="Lambda_DNA-bd_dom_sf"/>
</dbReference>
<keyword evidence="1" id="KW-0805">Transcription regulation</keyword>
<dbReference type="eggNOG" id="COG1609">
    <property type="taxonomic scope" value="Bacteria"/>
</dbReference>
<dbReference type="Gene3D" id="3.40.50.2300">
    <property type="match status" value="2"/>
</dbReference>
<evidence type="ECO:0000313" key="6">
    <source>
        <dbReference type="Proteomes" id="UP000002774"/>
    </source>
</evidence>
<dbReference type="GO" id="GO:0000976">
    <property type="term" value="F:transcription cis-regulatory region binding"/>
    <property type="evidence" value="ECO:0007669"/>
    <property type="project" value="TreeGrafter"/>
</dbReference>
<proteinExistence type="predicted"/>
<dbReference type="STRING" id="714943.Mucpa_3106"/>
<dbReference type="PANTHER" id="PTHR30146">
    <property type="entry name" value="LACI-RELATED TRANSCRIPTIONAL REPRESSOR"/>
    <property type="match status" value="1"/>
</dbReference>
<dbReference type="PROSITE" id="PS50932">
    <property type="entry name" value="HTH_LACI_2"/>
    <property type="match status" value="1"/>
</dbReference>
<dbReference type="CDD" id="cd01392">
    <property type="entry name" value="HTH_LacI"/>
    <property type="match status" value="1"/>
</dbReference>
<gene>
    <name evidence="5" type="ORF">Mucpa_3106</name>
</gene>
<protein>
    <submittedName>
        <fullName evidence="5">Transcriptional regulator, LacI family</fullName>
    </submittedName>
</protein>
<dbReference type="CDD" id="cd06267">
    <property type="entry name" value="PBP1_LacI_sugar_binding-like"/>
    <property type="match status" value="1"/>
</dbReference>
<evidence type="ECO:0000259" key="4">
    <source>
        <dbReference type="PROSITE" id="PS50932"/>
    </source>
</evidence>
<name>H1YEH6_9SPHI</name>
<dbReference type="Pfam" id="PF13377">
    <property type="entry name" value="Peripla_BP_3"/>
    <property type="match status" value="1"/>
</dbReference>
<feature type="domain" description="HTH lacI-type" evidence="4">
    <location>
        <begin position="17"/>
        <end position="71"/>
    </location>
</feature>
<evidence type="ECO:0000256" key="1">
    <source>
        <dbReference type="ARBA" id="ARBA00023015"/>
    </source>
</evidence>
<evidence type="ECO:0000313" key="5">
    <source>
        <dbReference type="EMBL" id="EHQ27210.1"/>
    </source>
</evidence>
<keyword evidence="6" id="KW-1185">Reference proteome</keyword>
<dbReference type="SUPFAM" id="SSF53822">
    <property type="entry name" value="Periplasmic binding protein-like I"/>
    <property type="match status" value="1"/>
</dbReference>
<dbReference type="GO" id="GO:0003700">
    <property type="term" value="F:DNA-binding transcription factor activity"/>
    <property type="evidence" value="ECO:0007669"/>
    <property type="project" value="TreeGrafter"/>
</dbReference>
<dbReference type="InterPro" id="IPR000843">
    <property type="entry name" value="HTH_LacI"/>
</dbReference>
<dbReference type="SUPFAM" id="SSF47413">
    <property type="entry name" value="lambda repressor-like DNA-binding domains"/>
    <property type="match status" value="1"/>
</dbReference>
<evidence type="ECO:0000256" key="3">
    <source>
        <dbReference type="ARBA" id="ARBA00023163"/>
    </source>
</evidence>
<dbReference type="EMBL" id="CM001403">
    <property type="protein sequence ID" value="EHQ27210.1"/>
    <property type="molecule type" value="Genomic_DNA"/>
</dbReference>